<gene>
    <name evidence="2" type="ORF">FCC1311_007362</name>
</gene>
<feature type="compositionally biased region" description="Low complexity" evidence="1">
    <location>
        <begin position="16"/>
        <end position="49"/>
    </location>
</feature>
<dbReference type="InParanoid" id="A0A2R5G0G3"/>
<dbReference type="Proteomes" id="UP000241890">
    <property type="component" value="Unassembled WGS sequence"/>
</dbReference>
<feature type="region of interest" description="Disordered" evidence="1">
    <location>
        <begin position="16"/>
        <end position="210"/>
    </location>
</feature>
<keyword evidence="3" id="KW-1185">Reference proteome</keyword>
<feature type="compositionally biased region" description="Basic and acidic residues" evidence="1">
    <location>
        <begin position="147"/>
        <end position="160"/>
    </location>
</feature>
<evidence type="ECO:0000313" key="2">
    <source>
        <dbReference type="EMBL" id="GBG24517.1"/>
    </source>
</evidence>
<evidence type="ECO:0000256" key="1">
    <source>
        <dbReference type="SAM" id="MobiDB-lite"/>
    </source>
</evidence>
<protein>
    <submittedName>
        <fullName evidence="2">Uncharacterized protein</fullName>
    </submittedName>
</protein>
<sequence length="210" mass="21174">MGNLLAACKFDEDAAPARAGGAQAAAPTAAAQTQTRAAEAGAGGAEAESGGQGGLRAEPGTAASVEPERVGERVDDADEAQQQQLEQDETGADAGAATSDGIPLAENIEHAELGSQHGELAIADVNAEAEPDASAVVKADAAGSDAEEMKQKQAKGKDALNPDEIQSVASTASSSRPRRSPSRKAGEVAKSASRTVKRVFTRKSKKTPAS</sequence>
<dbReference type="EMBL" id="BEYU01000006">
    <property type="protein sequence ID" value="GBG24517.1"/>
    <property type="molecule type" value="Genomic_DNA"/>
</dbReference>
<feature type="compositionally biased region" description="Low complexity" evidence="1">
    <location>
        <begin position="92"/>
        <end position="101"/>
    </location>
</feature>
<comment type="caution">
    <text evidence="2">The sequence shown here is derived from an EMBL/GenBank/DDBJ whole genome shotgun (WGS) entry which is preliminary data.</text>
</comment>
<dbReference type="AlphaFoldDB" id="A0A2R5G0G3"/>
<accession>A0A2R5G0G3</accession>
<feature type="compositionally biased region" description="Basic residues" evidence="1">
    <location>
        <begin position="195"/>
        <end position="210"/>
    </location>
</feature>
<evidence type="ECO:0000313" key="3">
    <source>
        <dbReference type="Proteomes" id="UP000241890"/>
    </source>
</evidence>
<organism evidence="2 3">
    <name type="scientific">Hondaea fermentalgiana</name>
    <dbReference type="NCBI Taxonomy" id="2315210"/>
    <lineage>
        <taxon>Eukaryota</taxon>
        <taxon>Sar</taxon>
        <taxon>Stramenopiles</taxon>
        <taxon>Bigyra</taxon>
        <taxon>Labyrinthulomycetes</taxon>
        <taxon>Thraustochytrida</taxon>
        <taxon>Thraustochytriidae</taxon>
        <taxon>Hondaea</taxon>
    </lineage>
</organism>
<reference evidence="2 3" key="1">
    <citation type="submission" date="2017-12" db="EMBL/GenBank/DDBJ databases">
        <title>Sequencing, de novo assembly and annotation of complete genome of a new Thraustochytrid species, strain FCC1311.</title>
        <authorList>
            <person name="Sedici K."/>
            <person name="Godart F."/>
            <person name="Aiese Cigliano R."/>
            <person name="Sanseverino W."/>
            <person name="Barakat M."/>
            <person name="Ortet P."/>
            <person name="Marechal E."/>
            <person name="Cagnac O."/>
            <person name="Amato A."/>
        </authorList>
    </citation>
    <scope>NUCLEOTIDE SEQUENCE [LARGE SCALE GENOMIC DNA]</scope>
</reference>
<proteinExistence type="predicted"/>
<name>A0A2R5G0G3_9STRA</name>